<evidence type="ECO:0000256" key="1">
    <source>
        <dbReference type="SAM" id="Phobius"/>
    </source>
</evidence>
<name>A0A1G2D502_9BACT</name>
<feature type="transmembrane region" description="Helical" evidence="1">
    <location>
        <begin position="6"/>
        <end position="25"/>
    </location>
</feature>
<evidence type="ECO:0000313" key="2">
    <source>
        <dbReference type="EMBL" id="OGZ07848.1"/>
    </source>
</evidence>
<keyword evidence="1" id="KW-0472">Membrane</keyword>
<accession>A0A1G2D502</accession>
<evidence type="ECO:0000313" key="3">
    <source>
        <dbReference type="Proteomes" id="UP000177996"/>
    </source>
</evidence>
<dbReference type="EMBL" id="MHLL01000051">
    <property type="protein sequence ID" value="OGZ07848.1"/>
    <property type="molecule type" value="Genomic_DNA"/>
</dbReference>
<reference evidence="2 3" key="1">
    <citation type="journal article" date="2016" name="Nat. Commun.">
        <title>Thousands of microbial genomes shed light on interconnected biogeochemical processes in an aquifer system.</title>
        <authorList>
            <person name="Anantharaman K."/>
            <person name="Brown C.T."/>
            <person name="Hug L.A."/>
            <person name="Sharon I."/>
            <person name="Castelle C.J."/>
            <person name="Probst A.J."/>
            <person name="Thomas B.C."/>
            <person name="Singh A."/>
            <person name="Wilkins M.J."/>
            <person name="Karaoz U."/>
            <person name="Brodie E.L."/>
            <person name="Williams K.H."/>
            <person name="Hubbard S.S."/>
            <person name="Banfield J.F."/>
        </authorList>
    </citation>
    <scope>NUCLEOTIDE SEQUENCE [LARGE SCALE GENOMIC DNA]</scope>
</reference>
<dbReference type="STRING" id="1798661.A3D65_04315"/>
<feature type="transmembrane region" description="Helical" evidence="1">
    <location>
        <begin position="32"/>
        <end position="51"/>
    </location>
</feature>
<keyword evidence="1" id="KW-1133">Transmembrane helix</keyword>
<protein>
    <submittedName>
        <fullName evidence="2">Uncharacterized protein</fullName>
    </submittedName>
</protein>
<dbReference type="Proteomes" id="UP000177996">
    <property type="component" value="Unassembled WGS sequence"/>
</dbReference>
<dbReference type="AlphaFoldDB" id="A0A1G2D502"/>
<proteinExistence type="predicted"/>
<sequence length="62" mass="7277">MADVVTSIIFFLLFEYLAVSAYVQMRHIIEEVFLLRQLLAPLFLIAVYFSTKTYRGVFLNLQ</sequence>
<gene>
    <name evidence="2" type="ORF">A3D65_04315</name>
</gene>
<keyword evidence="1" id="KW-0812">Transmembrane</keyword>
<organism evidence="2 3">
    <name type="scientific">Candidatus Lloydbacteria bacterium RIFCSPHIGHO2_02_FULL_50_13</name>
    <dbReference type="NCBI Taxonomy" id="1798661"/>
    <lineage>
        <taxon>Bacteria</taxon>
        <taxon>Candidatus Lloydiibacteriota</taxon>
    </lineage>
</organism>
<comment type="caution">
    <text evidence="2">The sequence shown here is derived from an EMBL/GenBank/DDBJ whole genome shotgun (WGS) entry which is preliminary data.</text>
</comment>